<feature type="repeat" description="WD" evidence="3">
    <location>
        <begin position="156"/>
        <end position="197"/>
    </location>
</feature>
<dbReference type="PANTHER" id="PTHR19879">
    <property type="entry name" value="TRANSCRIPTION INITIATION FACTOR TFIID"/>
    <property type="match status" value="1"/>
</dbReference>
<dbReference type="InterPro" id="IPR019775">
    <property type="entry name" value="WD40_repeat_CS"/>
</dbReference>
<dbReference type="SUPFAM" id="SSF50978">
    <property type="entry name" value="WD40 repeat-like"/>
    <property type="match status" value="1"/>
</dbReference>
<keyword evidence="6" id="KW-1185">Reference proteome</keyword>
<dbReference type="AlphaFoldDB" id="A0AAD9L6I9"/>
<comment type="caution">
    <text evidence="5">The sequence shown here is derived from an EMBL/GenBank/DDBJ whole genome shotgun (WGS) entry which is preliminary data.</text>
</comment>
<protein>
    <submittedName>
        <fullName evidence="5">WD40-repeat-containing domain protein</fullName>
    </submittedName>
</protein>
<dbReference type="InterPro" id="IPR015943">
    <property type="entry name" value="WD40/YVTN_repeat-like_dom_sf"/>
</dbReference>
<dbReference type="PANTHER" id="PTHR19879:SF9">
    <property type="entry name" value="TRANSCRIPTION INITIATION FACTOR TFIID SUBUNIT 5"/>
    <property type="match status" value="1"/>
</dbReference>
<dbReference type="EMBL" id="JAODAN010000004">
    <property type="protein sequence ID" value="KAK1924652.1"/>
    <property type="molecule type" value="Genomic_DNA"/>
</dbReference>
<dbReference type="PROSITE" id="PS00678">
    <property type="entry name" value="WD_REPEATS_1"/>
    <property type="match status" value="1"/>
</dbReference>
<evidence type="ECO:0000256" key="2">
    <source>
        <dbReference type="ARBA" id="ARBA00022737"/>
    </source>
</evidence>
<gene>
    <name evidence="5" type="ORF">DB88DRAFT_509726</name>
</gene>
<dbReference type="Gene3D" id="2.130.10.10">
    <property type="entry name" value="YVTN repeat-like/Quinoprotein amine dehydrogenase"/>
    <property type="match status" value="2"/>
</dbReference>
<accession>A0AAD9L6I9</accession>
<proteinExistence type="predicted"/>
<name>A0AAD9L6I9_PAPLA</name>
<dbReference type="Proteomes" id="UP001182556">
    <property type="component" value="Unassembled WGS sequence"/>
</dbReference>
<dbReference type="PROSITE" id="PS50294">
    <property type="entry name" value="WD_REPEATS_REGION"/>
    <property type="match status" value="2"/>
</dbReference>
<keyword evidence="2" id="KW-0677">Repeat</keyword>
<evidence type="ECO:0000313" key="6">
    <source>
        <dbReference type="Proteomes" id="UP001182556"/>
    </source>
</evidence>
<dbReference type="PROSITE" id="PS50082">
    <property type="entry name" value="WD_REPEATS_2"/>
    <property type="match status" value="2"/>
</dbReference>
<sequence>MEIQAVPYIDIQHDALAVFDDVEQGIVPSEDIWVSAYRAGSSSVHGKAKIREGEKGSGGSQHTSRDGVDLVRSTKTNFTVSVPSLQLEHIPVRFPRQVIQPPYKKKTAVSAPLHVNAIAVAPDGARLAVAGPDGYLVILPCGPDVRAPFEEGKVELKGHVGDVLDVKWFPSGEVVLSSSSDLSVRIWGAKDGINPRTFKGHTRAVTALGIIGVGKQIASASLDGTVRVWDVGQNKEIRRFELEKKAGVQEMILVDEPRPLAALGAEGEERVVLAGTQSGLQVFKWSDGDRIASVEWGVGANMVSMAYSPQHGLLATGHTNGVIALRKLESLEGKTMIRRNEASVYSLRFDRSDLLVGTAAGLPARLSIRVEGETVDVGLREEYAGWEAVGVETWDVSVDGAVWVAGGEGGVRRY</sequence>
<evidence type="ECO:0000256" key="4">
    <source>
        <dbReference type="SAM" id="MobiDB-lite"/>
    </source>
</evidence>
<reference evidence="5" key="1">
    <citation type="submission" date="2023-02" db="EMBL/GenBank/DDBJ databases">
        <title>Identification and recombinant expression of a fungal hydrolase from Papiliotrema laurentii that hydrolyzes apple cutin and clears colloidal polyester polyurethane.</title>
        <authorList>
            <consortium name="DOE Joint Genome Institute"/>
            <person name="Roman V.A."/>
            <person name="Bojanowski C."/>
            <person name="Crable B.R."/>
            <person name="Wagner D.N."/>
            <person name="Hung C.S."/>
            <person name="Nadeau L.J."/>
            <person name="Schratz L."/>
            <person name="Haridas S."/>
            <person name="Pangilinan J."/>
            <person name="Lipzen A."/>
            <person name="Na H."/>
            <person name="Yan M."/>
            <person name="Ng V."/>
            <person name="Grigoriev I.V."/>
            <person name="Spatafora J.W."/>
            <person name="Barlow D."/>
            <person name="Biffinger J."/>
            <person name="Kelley-Loughnane N."/>
            <person name="Varaljay V.A."/>
            <person name="Crookes-Goodson W.J."/>
        </authorList>
    </citation>
    <scope>NUCLEOTIDE SEQUENCE</scope>
    <source>
        <strain evidence="5">5307AH</strain>
    </source>
</reference>
<keyword evidence="1 3" id="KW-0853">WD repeat</keyword>
<organism evidence="5 6">
    <name type="scientific">Papiliotrema laurentii</name>
    <name type="common">Cryptococcus laurentii</name>
    <dbReference type="NCBI Taxonomy" id="5418"/>
    <lineage>
        <taxon>Eukaryota</taxon>
        <taxon>Fungi</taxon>
        <taxon>Dikarya</taxon>
        <taxon>Basidiomycota</taxon>
        <taxon>Agaricomycotina</taxon>
        <taxon>Tremellomycetes</taxon>
        <taxon>Tremellales</taxon>
        <taxon>Rhynchogastremaceae</taxon>
        <taxon>Papiliotrema</taxon>
    </lineage>
</organism>
<dbReference type="InterPro" id="IPR036322">
    <property type="entry name" value="WD40_repeat_dom_sf"/>
</dbReference>
<evidence type="ECO:0000313" key="5">
    <source>
        <dbReference type="EMBL" id="KAK1924652.1"/>
    </source>
</evidence>
<dbReference type="InterPro" id="IPR001680">
    <property type="entry name" value="WD40_rpt"/>
</dbReference>
<evidence type="ECO:0000256" key="1">
    <source>
        <dbReference type="ARBA" id="ARBA00022574"/>
    </source>
</evidence>
<evidence type="ECO:0000256" key="3">
    <source>
        <dbReference type="PROSITE-ProRule" id="PRU00221"/>
    </source>
</evidence>
<dbReference type="Pfam" id="PF00400">
    <property type="entry name" value="WD40"/>
    <property type="match status" value="2"/>
</dbReference>
<feature type="region of interest" description="Disordered" evidence="4">
    <location>
        <begin position="45"/>
        <end position="67"/>
    </location>
</feature>
<dbReference type="SMART" id="SM00320">
    <property type="entry name" value="WD40"/>
    <property type="match status" value="4"/>
</dbReference>
<feature type="repeat" description="WD" evidence="3">
    <location>
        <begin position="198"/>
        <end position="239"/>
    </location>
</feature>